<reference evidence="1 2" key="2">
    <citation type="journal article" date="2022" name="Mol. Ecol. Resour.">
        <title>The genomes of chicory, endive, great burdock and yacon provide insights into Asteraceae paleo-polyploidization history and plant inulin production.</title>
        <authorList>
            <person name="Fan W."/>
            <person name="Wang S."/>
            <person name="Wang H."/>
            <person name="Wang A."/>
            <person name="Jiang F."/>
            <person name="Liu H."/>
            <person name="Zhao H."/>
            <person name="Xu D."/>
            <person name="Zhang Y."/>
        </authorList>
    </citation>
    <scope>NUCLEOTIDE SEQUENCE [LARGE SCALE GENOMIC DNA]</scope>
    <source>
        <strain evidence="2">cv. Punajuju</strain>
        <tissue evidence="1">Leaves</tissue>
    </source>
</reference>
<comment type="caution">
    <text evidence="1">The sequence shown here is derived from an EMBL/GenBank/DDBJ whole genome shotgun (WGS) entry which is preliminary data.</text>
</comment>
<dbReference type="EMBL" id="CM042013">
    <property type="protein sequence ID" value="KAI3740053.1"/>
    <property type="molecule type" value="Genomic_DNA"/>
</dbReference>
<protein>
    <submittedName>
        <fullName evidence="1">Uncharacterized protein</fullName>
    </submittedName>
</protein>
<dbReference type="Proteomes" id="UP001055811">
    <property type="component" value="Linkage Group LG05"/>
</dbReference>
<sequence>MVPTQSLGRHRYGRQLLFTVFGPLLHLYHAPPHCYGITADVLYRYHGPPDTTTTIKIAVDFESYGVGNEAIDLGKLQFQIQVPFRFPISVLDVHRDTFRFLRRRRSKTLLLTIAIDSLYFEVYIWIYSRCHWLNKTTDNRSFHTRGYSWYR</sequence>
<evidence type="ECO:0000313" key="2">
    <source>
        <dbReference type="Proteomes" id="UP001055811"/>
    </source>
</evidence>
<accession>A0ACB9D0T2</accession>
<organism evidence="1 2">
    <name type="scientific">Cichorium intybus</name>
    <name type="common">Chicory</name>
    <dbReference type="NCBI Taxonomy" id="13427"/>
    <lineage>
        <taxon>Eukaryota</taxon>
        <taxon>Viridiplantae</taxon>
        <taxon>Streptophyta</taxon>
        <taxon>Embryophyta</taxon>
        <taxon>Tracheophyta</taxon>
        <taxon>Spermatophyta</taxon>
        <taxon>Magnoliopsida</taxon>
        <taxon>eudicotyledons</taxon>
        <taxon>Gunneridae</taxon>
        <taxon>Pentapetalae</taxon>
        <taxon>asterids</taxon>
        <taxon>campanulids</taxon>
        <taxon>Asterales</taxon>
        <taxon>Asteraceae</taxon>
        <taxon>Cichorioideae</taxon>
        <taxon>Cichorieae</taxon>
        <taxon>Cichoriinae</taxon>
        <taxon>Cichorium</taxon>
    </lineage>
</organism>
<gene>
    <name evidence="1" type="ORF">L2E82_30470</name>
</gene>
<name>A0ACB9D0T2_CICIN</name>
<proteinExistence type="predicted"/>
<evidence type="ECO:0000313" key="1">
    <source>
        <dbReference type="EMBL" id="KAI3740053.1"/>
    </source>
</evidence>
<reference evidence="2" key="1">
    <citation type="journal article" date="2022" name="Mol. Ecol. Resour.">
        <title>The genomes of chicory, endive, great burdock and yacon provide insights into Asteraceae palaeo-polyploidization history and plant inulin production.</title>
        <authorList>
            <person name="Fan W."/>
            <person name="Wang S."/>
            <person name="Wang H."/>
            <person name="Wang A."/>
            <person name="Jiang F."/>
            <person name="Liu H."/>
            <person name="Zhao H."/>
            <person name="Xu D."/>
            <person name="Zhang Y."/>
        </authorList>
    </citation>
    <scope>NUCLEOTIDE SEQUENCE [LARGE SCALE GENOMIC DNA]</scope>
    <source>
        <strain evidence="2">cv. Punajuju</strain>
    </source>
</reference>
<keyword evidence="2" id="KW-1185">Reference proteome</keyword>